<reference evidence="1 2" key="1">
    <citation type="submission" date="2020-08" db="EMBL/GenBank/DDBJ databases">
        <title>Plant Genome Project.</title>
        <authorList>
            <person name="Zhang R.-G."/>
        </authorList>
    </citation>
    <scope>NUCLEOTIDE SEQUENCE [LARGE SCALE GENOMIC DNA]</scope>
    <source>
        <tissue evidence="1">Rhizome</tissue>
    </source>
</reference>
<dbReference type="AlphaFoldDB" id="A0A8J5HHW9"/>
<name>A0A8J5HHW9_ZINOF</name>
<gene>
    <name evidence="1" type="ORF">ZIOFF_015244</name>
</gene>
<accession>A0A8J5HHW9</accession>
<protein>
    <submittedName>
        <fullName evidence="1">Uncharacterized protein</fullName>
    </submittedName>
</protein>
<dbReference type="Proteomes" id="UP000734854">
    <property type="component" value="Unassembled WGS sequence"/>
</dbReference>
<organism evidence="1 2">
    <name type="scientific">Zingiber officinale</name>
    <name type="common">Ginger</name>
    <name type="synonym">Amomum zingiber</name>
    <dbReference type="NCBI Taxonomy" id="94328"/>
    <lineage>
        <taxon>Eukaryota</taxon>
        <taxon>Viridiplantae</taxon>
        <taxon>Streptophyta</taxon>
        <taxon>Embryophyta</taxon>
        <taxon>Tracheophyta</taxon>
        <taxon>Spermatophyta</taxon>
        <taxon>Magnoliopsida</taxon>
        <taxon>Liliopsida</taxon>
        <taxon>Zingiberales</taxon>
        <taxon>Zingiberaceae</taxon>
        <taxon>Zingiber</taxon>
    </lineage>
</organism>
<evidence type="ECO:0000313" key="2">
    <source>
        <dbReference type="Proteomes" id="UP000734854"/>
    </source>
</evidence>
<keyword evidence="2" id="KW-1185">Reference proteome</keyword>
<dbReference type="EMBL" id="JACMSC010000004">
    <property type="protein sequence ID" value="KAG6525290.1"/>
    <property type="molecule type" value="Genomic_DNA"/>
</dbReference>
<proteinExistence type="predicted"/>
<sequence length="181" mass="20710">MESRGSLINAVERIIGGHGSLLHFTTMSFEVSFLSRNMKDDPTGRQLYQLLTSMHDVFEQIREKISQLTELEGKLLSMRRNLQLFSLGLLTLEFTEPTPKEGISILKAISLAMVLLQSAFSDILKVNEDIQKLHLNNSGMDDYMSNNYMLCDTASEPHRCDWEVLRQRTIKKALGFKRERG</sequence>
<comment type="caution">
    <text evidence="1">The sequence shown here is derived from an EMBL/GenBank/DDBJ whole genome shotgun (WGS) entry which is preliminary data.</text>
</comment>
<evidence type="ECO:0000313" key="1">
    <source>
        <dbReference type="EMBL" id="KAG6525290.1"/>
    </source>
</evidence>